<geneLocation type="plasmid" evidence="4 5">
    <name>unnamed1</name>
</geneLocation>
<dbReference type="GO" id="GO:0003700">
    <property type="term" value="F:DNA-binding transcription factor activity"/>
    <property type="evidence" value="ECO:0007669"/>
    <property type="project" value="TreeGrafter"/>
</dbReference>
<name>A0A2K9NIN7_9PROT</name>
<dbReference type="Pfam" id="PF14246">
    <property type="entry name" value="TetR_C_7"/>
    <property type="match status" value="1"/>
</dbReference>
<dbReference type="Proteomes" id="UP000234752">
    <property type="component" value="Plasmid unnamed1"/>
</dbReference>
<gene>
    <name evidence="4" type="ORF">C0V82_21240</name>
</gene>
<keyword evidence="1 2" id="KW-0238">DNA-binding</keyword>
<evidence type="ECO:0000259" key="3">
    <source>
        <dbReference type="PROSITE" id="PS50977"/>
    </source>
</evidence>
<dbReference type="PANTHER" id="PTHR30055:SF146">
    <property type="entry name" value="HTH-TYPE TRANSCRIPTIONAL DUAL REGULATOR CECR"/>
    <property type="match status" value="1"/>
</dbReference>
<dbReference type="InterPro" id="IPR039536">
    <property type="entry name" value="TetR_C_Proteobacteria"/>
</dbReference>
<dbReference type="Pfam" id="PF00440">
    <property type="entry name" value="TetR_N"/>
    <property type="match status" value="1"/>
</dbReference>
<evidence type="ECO:0000256" key="1">
    <source>
        <dbReference type="ARBA" id="ARBA00023125"/>
    </source>
</evidence>
<dbReference type="InterPro" id="IPR009057">
    <property type="entry name" value="Homeodomain-like_sf"/>
</dbReference>
<dbReference type="PROSITE" id="PS50977">
    <property type="entry name" value="HTH_TETR_2"/>
    <property type="match status" value="1"/>
</dbReference>
<proteinExistence type="predicted"/>
<dbReference type="EMBL" id="CP025613">
    <property type="protein sequence ID" value="AUN32950.1"/>
    <property type="molecule type" value="Genomic_DNA"/>
</dbReference>
<dbReference type="Gene3D" id="1.10.357.10">
    <property type="entry name" value="Tetracycline Repressor, domain 2"/>
    <property type="match status" value="1"/>
</dbReference>
<dbReference type="KEGG" id="ncb:C0V82_21240"/>
<dbReference type="GO" id="GO:0000976">
    <property type="term" value="F:transcription cis-regulatory region binding"/>
    <property type="evidence" value="ECO:0007669"/>
    <property type="project" value="TreeGrafter"/>
</dbReference>
<dbReference type="InterPro" id="IPR036271">
    <property type="entry name" value="Tet_transcr_reg_TetR-rel_C_sf"/>
</dbReference>
<dbReference type="OrthoDB" id="5292901at2"/>
<protein>
    <recommendedName>
        <fullName evidence="3">HTH tetR-type domain-containing protein</fullName>
    </recommendedName>
</protein>
<dbReference type="AlphaFoldDB" id="A0A2K9NIN7"/>
<dbReference type="PRINTS" id="PR00455">
    <property type="entry name" value="HTHTETR"/>
</dbReference>
<evidence type="ECO:0000313" key="4">
    <source>
        <dbReference type="EMBL" id="AUN32950.1"/>
    </source>
</evidence>
<dbReference type="RefSeq" id="WP_102114477.1">
    <property type="nucleotide sequence ID" value="NZ_BMGN01000001.1"/>
</dbReference>
<dbReference type="InterPro" id="IPR001647">
    <property type="entry name" value="HTH_TetR"/>
</dbReference>
<dbReference type="SUPFAM" id="SSF46689">
    <property type="entry name" value="Homeodomain-like"/>
    <property type="match status" value="1"/>
</dbReference>
<reference evidence="4 5" key="1">
    <citation type="submission" date="2017-12" db="EMBL/GenBank/DDBJ databases">
        <title>Genomes of bacteria within cyanobacterial aggregates.</title>
        <authorList>
            <person name="Cai H."/>
        </authorList>
    </citation>
    <scope>NUCLEOTIDE SEQUENCE [LARGE SCALE GENOMIC DNA]</scope>
    <source>
        <strain evidence="4 5">TH16</strain>
        <plasmid evidence="4 5">unnamed1</plasmid>
    </source>
</reference>
<sequence>MSIENQADIDAADHTPRMAARRQAMIDAAAAVFFEQGFERASLSAIVRRSGGSLSTLYQLFGSKEGLFEAMVTQRCAEIMEPLTAPHLPDQCPRETLTRIARGLMGVLMDPEAQGLWRMVMGEGIKFPRLPEIYFRCGPDPLQAAMIRYLGDLHERGVVRCPDVGAVVNAFCGMMQSDLFYRTVTGMRPIPGTAEIEQHIQKVVDLFMRIIAVGSASSEHVPGHAPHQKGVHQHQ</sequence>
<accession>A0A2K9NIN7</accession>
<feature type="domain" description="HTH tetR-type" evidence="3">
    <location>
        <begin position="19"/>
        <end position="79"/>
    </location>
</feature>
<organism evidence="4 5">
    <name type="scientific">Niveispirillum cyanobacteriorum</name>
    <dbReference type="NCBI Taxonomy" id="1612173"/>
    <lineage>
        <taxon>Bacteria</taxon>
        <taxon>Pseudomonadati</taxon>
        <taxon>Pseudomonadota</taxon>
        <taxon>Alphaproteobacteria</taxon>
        <taxon>Rhodospirillales</taxon>
        <taxon>Azospirillaceae</taxon>
        <taxon>Niveispirillum</taxon>
    </lineage>
</organism>
<dbReference type="InterPro" id="IPR050109">
    <property type="entry name" value="HTH-type_TetR-like_transc_reg"/>
</dbReference>
<keyword evidence="5" id="KW-1185">Reference proteome</keyword>
<evidence type="ECO:0000313" key="5">
    <source>
        <dbReference type="Proteomes" id="UP000234752"/>
    </source>
</evidence>
<keyword evidence="4" id="KW-0614">Plasmid</keyword>
<dbReference type="Gene3D" id="1.10.10.60">
    <property type="entry name" value="Homeodomain-like"/>
    <property type="match status" value="1"/>
</dbReference>
<feature type="DNA-binding region" description="H-T-H motif" evidence="2">
    <location>
        <begin position="42"/>
        <end position="61"/>
    </location>
</feature>
<dbReference type="PANTHER" id="PTHR30055">
    <property type="entry name" value="HTH-TYPE TRANSCRIPTIONAL REGULATOR RUTR"/>
    <property type="match status" value="1"/>
</dbReference>
<dbReference type="SUPFAM" id="SSF48498">
    <property type="entry name" value="Tetracyclin repressor-like, C-terminal domain"/>
    <property type="match status" value="1"/>
</dbReference>
<evidence type="ECO:0000256" key="2">
    <source>
        <dbReference type="PROSITE-ProRule" id="PRU00335"/>
    </source>
</evidence>